<dbReference type="Proteomes" id="UP000549394">
    <property type="component" value="Unassembled WGS sequence"/>
</dbReference>
<gene>
    <name evidence="1" type="ORF">DGYR_LOCUS2972</name>
</gene>
<organism evidence="1 2">
    <name type="scientific">Dimorphilus gyrociliatus</name>
    <dbReference type="NCBI Taxonomy" id="2664684"/>
    <lineage>
        <taxon>Eukaryota</taxon>
        <taxon>Metazoa</taxon>
        <taxon>Spiralia</taxon>
        <taxon>Lophotrochozoa</taxon>
        <taxon>Annelida</taxon>
        <taxon>Polychaeta</taxon>
        <taxon>Polychaeta incertae sedis</taxon>
        <taxon>Dinophilidae</taxon>
        <taxon>Dimorphilus</taxon>
    </lineage>
</organism>
<sequence length="354" mass="40152">MFSMKNYIMDNEQVYPRLICLVFFFKMFQYSTEDICNIGADLRVYVGDKNDAKSLCDAGNLCHETGYGCYLSKNEFPGFKKYKDNWDCSGSDIIDEQKGSIEDCLYHCDLVSNCMAVLTSTTNHCWLKHQCENYQQLVNYGVHHNLIDNQLSCFIGGMDQSVDSVYTTAEKTQAITYAVANDKVVVFSATNIELKTGDLNNLNKEYDKTTCFAGNLMINEIDNIKTFLTNHAMFDKQLTTCKTITSTPLKIRFPWPTSGSANHNFSIRIDGENLNCYNSRILTLTGSNIIVYVPLDHQINAVFEGNYLSCDLQSVNATSCNFSCNCRGKKCQAVYVNSQDYEERMKICEITKIL</sequence>
<protein>
    <submittedName>
        <fullName evidence="1">DgyrCDS3228</fullName>
    </submittedName>
</protein>
<proteinExistence type="predicted"/>
<evidence type="ECO:0000313" key="1">
    <source>
        <dbReference type="EMBL" id="CAD5114082.1"/>
    </source>
</evidence>
<name>A0A7I8VCK3_9ANNE</name>
<comment type="caution">
    <text evidence="1">The sequence shown here is derived from an EMBL/GenBank/DDBJ whole genome shotgun (WGS) entry which is preliminary data.</text>
</comment>
<dbReference type="AlphaFoldDB" id="A0A7I8VCK3"/>
<reference evidence="1 2" key="1">
    <citation type="submission" date="2020-08" db="EMBL/GenBank/DDBJ databases">
        <authorList>
            <person name="Hejnol A."/>
        </authorList>
    </citation>
    <scope>NUCLEOTIDE SEQUENCE [LARGE SCALE GENOMIC DNA]</scope>
</reference>
<accession>A0A7I8VCK3</accession>
<keyword evidence="2" id="KW-1185">Reference proteome</keyword>
<dbReference type="EMBL" id="CAJFCJ010000005">
    <property type="protein sequence ID" value="CAD5114082.1"/>
    <property type="molecule type" value="Genomic_DNA"/>
</dbReference>
<evidence type="ECO:0000313" key="2">
    <source>
        <dbReference type="Proteomes" id="UP000549394"/>
    </source>
</evidence>